<evidence type="ECO:0000259" key="9">
    <source>
        <dbReference type="Pfam" id="PF01850"/>
    </source>
</evidence>
<gene>
    <name evidence="8" type="primary">vapC</name>
    <name evidence="10" type="ORF">KCG34_19260</name>
</gene>
<dbReference type="CDD" id="cd09871">
    <property type="entry name" value="PIN_MtVapC28-VapC30-like"/>
    <property type="match status" value="1"/>
</dbReference>
<keyword evidence="8" id="KW-0800">Toxin</keyword>
<dbReference type="PANTHER" id="PTHR33653">
    <property type="entry name" value="RIBONUCLEASE VAPC2"/>
    <property type="match status" value="1"/>
</dbReference>
<name>A0A975FZH1_9CAUL</name>
<comment type="similarity">
    <text evidence="7 8">Belongs to the PINc/VapC protein family.</text>
</comment>
<accession>A0A975FZH1</accession>
<dbReference type="InterPro" id="IPR029060">
    <property type="entry name" value="PIN-like_dom_sf"/>
</dbReference>
<dbReference type="Pfam" id="PF01850">
    <property type="entry name" value="PIN"/>
    <property type="match status" value="1"/>
</dbReference>
<dbReference type="InterPro" id="IPR002716">
    <property type="entry name" value="PIN_dom"/>
</dbReference>
<proteinExistence type="inferred from homology"/>
<keyword evidence="5 8" id="KW-0378">Hydrolase</keyword>
<dbReference type="EMBL" id="CP073078">
    <property type="protein sequence ID" value="QUD87176.1"/>
    <property type="molecule type" value="Genomic_DNA"/>
</dbReference>
<dbReference type="Proteomes" id="UP000676409">
    <property type="component" value="Chromosome"/>
</dbReference>
<dbReference type="InterPro" id="IPR022907">
    <property type="entry name" value="VapC_family"/>
</dbReference>
<organism evidence="10 11">
    <name type="scientific">Phenylobacterium montanum</name>
    <dbReference type="NCBI Taxonomy" id="2823693"/>
    <lineage>
        <taxon>Bacteria</taxon>
        <taxon>Pseudomonadati</taxon>
        <taxon>Pseudomonadota</taxon>
        <taxon>Alphaproteobacteria</taxon>
        <taxon>Caulobacterales</taxon>
        <taxon>Caulobacteraceae</taxon>
        <taxon>Phenylobacterium</taxon>
    </lineage>
</organism>
<dbReference type="RefSeq" id="WP_211937228.1">
    <property type="nucleotide sequence ID" value="NZ_CP073078.1"/>
</dbReference>
<evidence type="ECO:0000256" key="3">
    <source>
        <dbReference type="ARBA" id="ARBA00022722"/>
    </source>
</evidence>
<evidence type="ECO:0000256" key="7">
    <source>
        <dbReference type="ARBA" id="ARBA00038093"/>
    </source>
</evidence>
<sequence>MIAIDSSAVIAIFHNEPTASALQVRISAEPPGERRMSVASYLEVGAVMAGRATGDRLGAVADLDVFLALSGITLQPVDHAQARIALRARIELGRGMGHGGVLNYGDCFSYALAKALRAPLLFVGDDFHKTDVEVAVI</sequence>
<dbReference type="GO" id="GO:0004540">
    <property type="term" value="F:RNA nuclease activity"/>
    <property type="evidence" value="ECO:0007669"/>
    <property type="project" value="InterPro"/>
</dbReference>
<dbReference type="InterPro" id="IPR050556">
    <property type="entry name" value="Type_II_TA_system_RNase"/>
</dbReference>
<comment type="cofactor">
    <cofactor evidence="1 8">
        <name>Mg(2+)</name>
        <dbReference type="ChEBI" id="CHEBI:18420"/>
    </cofactor>
</comment>
<dbReference type="GO" id="GO:0016787">
    <property type="term" value="F:hydrolase activity"/>
    <property type="evidence" value="ECO:0007669"/>
    <property type="project" value="UniProtKB-KW"/>
</dbReference>
<dbReference type="EC" id="3.1.-.-" evidence="8"/>
<dbReference type="GO" id="GO:0090729">
    <property type="term" value="F:toxin activity"/>
    <property type="evidence" value="ECO:0007669"/>
    <property type="project" value="UniProtKB-KW"/>
</dbReference>
<dbReference type="Gene3D" id="3.40.50.1010">
    <property type="entry name" value="5'-nuclease"/>
    <property type="match status" value="1"/>
</dbReference>
<keyword evidence="6 8" id="KW-0460">Magnesium</keyword>
<dbReference type="SUPFAM" id="SSF88723">
    <property type="entry name" value="PIN domain-like"/>
    <property type="match status" value="1"/>
</dbReference>
<dbReference type="HAMAP" id="MF_00265">
    <property type="entry name" value="VapC_Nob1"/>
    <property type="match status" value="1"/>
</dbReference>
<protein>
    <recommendedName>
        <fullName evidence="8">Ribonuclease VapC</fullName>
        <shortName evidence="8">RNase VapC</shortName>
        <ecNumber evidence="8">3.1.-.-</ecNumber>
    </recommendedName>
    <alternativeName>
        <fullName evidence="8">Toxin VapC</fullName>
    </alternativeName>
</protein>
<keyword evidence="2 8" id="KW-1277">Toxin-antitoxin system</keyword>
<feature type="domain" description="PIN" evidence="9">
    <location>
        <begin position="3"/>
        <end position="131"/>
    </location>
</feature>
<evidence type="ECO:0000256" key="8">
    <source>
        <dbReference type="HAMAP-Rule" id="MF_00265"/>
    </source>
</evidence>
<reference evidence="10" key="1">
    <citation type="submission" date="2021-04" db="EMBL/GenBank/DDBJ databases">
        <title>The complete genome sequence of Caulobacter sp. S6.</title>
        <authorList>
            <person name="Tang Y."/>
            <person name="Ouyang W."/>
            <person name="Liu Q."/>
            <person name="Huang B."/>
            <person name="Guo Z."/>
            <person name="Lei P."/>
        </authorList>
    </citation>
    <scope>NUCLEOTIDE SEQUENCE</scope>
    <source>
        <strain evidence="10">S6</strain>
    </source>
</reference>
<dbReference type="GO" id="GO:0000287">
    <property type="term" value="F:magnesium ion binding"/>
    <property type="evidence" value="ECO:0007669"/>
    <property type="project" value="UniProtKB-UniRule"/>
</dbReference>
<evidence type="ECO:0000313" key="11">
    <source>
        <dbReference type="Proteomes" id="UP000676409"/>
    </source>
</evidence>
<keyword evidence="3 8" id="KW-0540">Nuclease</keyword>
<keyword evidence="11" id="KW-1185">Reference proteome</keyword>
<evidence type="ECO:0000256" key="4">
    <source>
        <dbReference type="ARBA" id="ARBA00022723"/>
    </source>
</evidence>
<evidence type="ECO:0000256" key="5">
    <source>
        <dbReference type="ARBA" id="ARBA00022801"/>
    </source>
</evidence>
<evidence type="ECO:0000256" key="6">
    <source>
        <dbReference type="ARBA" id="ARBA00022842"/>
    </source>
</evidence>
<keyword evidence="4 8" id="KW-0479">Metal-binding</keyword>
<dbReference type="KEGG" id="caul:KCG34_19260"/>
<dbReference type="AlphaFoldDB" id="A0A975FZH1"/>
<dbReference type="PANTHER" id="PTHR33653:SF1">
    <property type="entry name" value="RIBONUCLEASE VAPC2"/>
    <property type="match status" value="1"/>
</dbReference>
<feature type="binding site" evidence="8">
    <location>
        <position position="5"/>
    </location>
    <ligand>
        <name>Mg(2+)</name>
        <dbReference type="ChEBI" id="CHEBI:18420"/>
    </ligand>
</feature>
<evidence type="ECO:0000256" key="2">
    <source>
        <dbReference type="ARBA" id="ARBA00022649"/>
    </source>
</evidence>
<comment type="function">
    <text evidence="8">Toxic component of a toxin-antitoxin (TA) system. An RNase.</text>
</comment>
<evidence type="ECO:0000313" key="10">
    <source>
        <dbReference type="EMBL" id="QUD87176.1"/>
    </source>
</evidence>
<evidence type="ECO:0000256" key="1">
    <source>
        <dbReference type="ARBA" id="ARBA00001946"/>
    </source>
</evidence>
<feature type="binding site" evidence="8">
    <location>
        <position position="106"/>
    </location>
    <ligand>
        <name>Mg(2+)</name>
        <dbReference type="ChEBI" id="CHEBI:18420"/>
    </ligand>
</feature>